<accession>A0A1I0G876</accession>
<sequence length="83" mass="9067">MDASSQGTKVPDLDTSLLLFSSRPLYIGQGSDSSVRGRTDRDRAPISRQKKRVAAIAMIALFRFKAGVFQSFQAAASSAWFPE</sequence>
<reference evidence="1 2" key="1">
    <citation type="submission" date="2016-10" db="EMBL/GenBank/DDBJ databases">
        <authorList>
            <person name="de Groot N.N."/>
        </authorList>
    </citation>
    <scope>NUCLEOTIDE SEQUENCE [LARGE SCALE GENOMIC DNA]</scope>
    <source>
        <strain evidence="1 2">Nl7</strain>
    </source>
</reference>
<dbReference type="AlphaFoldDB" id="A0A1I0G876"/>
<dbReference type="Proteomes" id="UP000183339">
    <property type="component" value="Unassembled WGS sequence"/>
</dbReference>
<gene>
    <name evidence="1" type="ORF">SAMN05216412_11236</name>
</gene>
<evidence type="ECO:0000313" key="1">
    <source>
        <dbReference type="EMBL" id="SET67179.1"/>
    </source>
</evidence>
<dbReference type="EMBL" id="FOHI01000012">
    <property type="protein sequence ID" value="SET67179.1"/>
    <property type="molecule type" value="Genomic_DNA"/>
</dbReference>
<evidence type="ECO:0000313" key="2">
    <source>
        <dbReference type="Proteomes" id="UP000183339"/>
    </source>
</evidence>
<proteinExistence type="predicted"/>
<name>A0A1I0G876_9PROT</name>
<protein>
    <submittedName>
        <fullName evidence="1">Uncharacterized protein</fullName>
    </submittedName>
</protein>
<organism evidence="1 2">
    <name type="scientific">Nitrosospira multiformis</name>
    <dbReference type="NCBI Taxonomy" id="1231"/>
    <lineage>
        <taxon>Bacteria</taxon>
        <taxon>Pseudomonadati</taxon>
        <taxon>Pseudomonadota</taxon>
        <taxon>Betaproteobacteria</taxon>
        <taxon>Nitrosomonadales</taxon>
        <taxon>Nitrosomonadaceae</taxon>
        <taxon>Nitrosospira</taxon>
    </lineage>
</organism>